<dbReference type="InterPro" id="IPR046210">
    <property type="entry name" value="DUF6243"/>
</dbReference>
<dbReference type="RefSeq" id="WP_378297600.1">
    <property type="nucleotide sequence ID" value="NZ_JBHTJA010000012.1"/>
</dbReference>
<keyword evidence="3" id="KW-1185">Reference proteome</keyword>
<dbReference type="Proteomes" id="UP001596972">
    <property type="component" value="Unassembled WGS sequence"/>
</dbReference>
<reference evidence="3" key="1">
    <citation type="journal article" date="2019" name="Int. J. Syst. Evol. Microbiol.">
        <title>The Global Catalogue of Microorganisms (GCM) 10K type strain sequencing project: providing services to taxonomists for standard genome sequencing and annotation.</title>
        <authorList>
            <consortium name="The Broad Institute Genomics Platform"/>
            <consortium name="The Broad Institute Genome Sequencing Center for Infectious Disease"/>
            <person name="Wu L."/>
            <person name="Ma J."/>
        </authorList>
    </citation>
    <scope>NUCLEOTIDE SEQUENCE [LARGE SCALE GENOMIC DNA]</scope>
    <source>
        <strain evidence="3">JCM 31202</strain>
    </source>
</reference>
<evidence type="ECO:0000313" key="3">
    <source>
        <dbReference type="Proteomes" id="UP001596972"/>
    </source>
</evidence>
<organism evidence="2 3">
    <name type="scientific">Actinomadura sediminis</name>
    <dbReference type="NCBI Taxonomy" id="1038904"/>
    <lineage>
        <taxon>Bacteria</taxon>
        <taxon>Bacillati</taxon>
        <taxon>Actinomycetota</taxon>
        <taxon>Actinomycetes</taxon>
        <taxon>Streptosporangiales</taxon>
        <taxon>Thermomonosporaceae</taxon>
        <taxon>Actinomadura</taxon>
    </lineage>
</organism>
<sequence>MAKKGRNGLLGVGGQRNNVSRRRLRGETARTSGDRNDAAAAKRELLEKMRERNERPAAENEK</sequence>
<evidence type="ECO:0000256" key="1">
    <source>
        <dbReference type="SAM" id="MobiDB-lite"/>
    </source>
</evidence>
<proteinExistence type="predicted"/>
<feature type="region of interest" description="Disordered" evidence="1">
    <location>
        <begin position="1"/>
        <end position="62"/>
    </location>
</feature>
<dbReference type="EMBL" id="JBHTJA010000012">
    <property type="protein sequence ID" value="MFD0900601.1"/>
    <property type="molecule type" value="Genomic_DNA"/>
</dbReference>
<name>A0ABW3ENN2_9ACTN</name>
<accession>A0ABW3ENN2</accession>
<protein>
    <submittedName>
        <fullName evidence="2">DUF6243 family protein</fullName>
    </submittedName>
</protein>
<evidence type="ECO:0000313" key="2">
    <source>
        <dbReference type="EMBL" id="MFD0900601.1"/>
    </source>
</evidence>
<feature type="compositionally biased region" description="Basic and acidic residues" evidence="1">
    <location>
        <begin position="25"/>
        <end position="62"/>
    </location>
</feature>
<dbReference type="Pfam" id="PF19756">
    <property type="entry name" value="DUF6243"/>
    <property type="match status" value="1"/>
</dbReference>
<gene>
    <name evidence="2" type="ORF">ACFQ11_09385</name>
</gene>
<comment type="caution">
    <text evidence="2">The sequence shown here is derived from an EMBL/GenBank/DDBJ whole genome shotgun (WGS) entry which is preliminary data.</text>
</comment>